<organism evidence="1 2">
    <name type="scientific">Streptomyces mauvecolor</name>
    <dbReference type="NCBI Taxonomy" id="58345"/>
    <lineage>
        <taxon>Bacteria</taxon>
        <taxon>Bacillati</taxon>
        <taxon>Actinomycetota</taxon>
        <taxon>Actinomycetes</taxon>
        <taxon>Kitasatosporales</taxon>
        <taxon>Streptomycetaceae</taxon>
        <taxon>Streptomyces</taxon>
    </lineage>
</organism>
<gene>
    <name evidence="1" type="ORF">ACFPFX_04565</name>
</gene>
<evidence type="ECO:0000313" key="2">
    <source>
        <dbReference type="Proteomes" id="UP001595834"/>
    </source>
</evidence>
<dbReference type="EMBL" id="JBHSIZ010000005">
    <property type="protein sequence ID" value="MFC4955567.1"/>
    <property type="molecule type" value="Genomic_DNA"/>
</dbReference>
<name>A0ABV9UGE9_9ACTN</name>
<evidence type="ECO:0000313" key="1">
    <source>
        <dbReference type="EMBL" id="MFC4955567.1"/>
    </source>
</evidence>
<dbReference type="Proteomes" id="UP001595834">
    <property type="component" value="Unassembled WGS sequence"/>
</dbReference>
<protein>
    <recommendedName>
        <fullName evidence="3">Ribbon-helix-helix protein CopG domain-containing protein</fullName>
    </recommendedName>
</protein>
<reference evidence="2" key="1">
    <citation type="journal article" date="2019" name="Int. J. Syst. Evol. Microbiol.">
        <title>The Global Catalogue of Microorganisms (GCM) 10K type strain sequencing project: providing services to taxonomists for standard genome sequencing and annotation.</title>
        <authorList>
            <consortium name="The Broad Institute Genomics Platform"/>
            <consortium name="The Broad Institute Genome Sequencing Center for Infectious Disease"/>
            <person name="Wu L."/>
            <person name="Ma J."/>
        </authorList>
    </citation>
    <scope>NUCLEOTIDE SEQUENCE [LARGE SCALE GENOMIC DNA]</scope>
    <source>
        <strain evidence="2">CCM 7224</strain>
    </source>
</reference>
<accession>A0ABV9UGE9</accession>
<proteinExistence type="predicted"/>
<dbReference type="RefSeq" id="WP_344370385.1">
    <property type="nucleotide sequence ID" value="NZ_BAAASQ010000001.1"/>
</dbReference>
<keyword evidence="2" id="KW-1185">Reference proteome</keyword>
<comment type="caution">
    <text evidence="1">The sequence shown here is derived from an EMBL/GenBank/DDBJ whole genome shotgun (WGS) entry which is preliminary data.</text>
</comment>
<sequence>MADVTIKISEEVRDRLRTVAKERGVSPRALAESALMGLRTRAEREEEAARGLAYVRAHLCPDLTADDVQRAEDFYTAVTTGRTGDVR</sequence>
<evidence type="ECO:0008006" key="3">
    <source>
        <dbReference type="Google" id="ProtNLM"/>
    </source>
</evidence>